<feature type="transmembrane region" description="Helical" evidence="6">
    <location>
        <begin position="106"/>
        <end position="123"/>
    </location>
</feature>
<evidence type="ECO:0000256" key="5">
    <source>
        <dbReference type="PROSITE-ProRule" id="PRU00581"/>
    </source>
</evidence>
<dbReference type="Proteomes" id="UP001329430">
    <property type="component" value="Chromosome 3"/>
</dbReference>
<dbReference type="InterPro" id="IPR050578">
    <property type="entry name" value="MARVEL-CKLF_proteins"/>
</dbReference>
<dbReference type="EMBL" id="JAVRBK010000003">
    <property type="protein sequence ID" value="KAK5646939.1"/>
    <property type="molecule type" value="Genomic_DNA"/>
</dbReference>
<sequence length="135" mass="14563">MATDNLVLGFDYFTTLSGIAKIAEEIANFAGIISVAVGGTSPRGHAFLVCAFFAFIATACLLIFYVTQLASKFDIPWYKIELFLCGLLVAFYIIVSSLVLIVPAPAYMAGGIFGFIAVVIYGIDGLHKIKNIYYG</sequence>
<dbReference type="AlphaFoldDB" id="A0AAN7VND0"/>
<reference evidence="8 9" key="1">
    <citation type="journal article" date="2024" name="Insects">
        <title>An Improved Chromosome-Level Genome Assembly of the Firefly Pyrocoelia pectoralis.</title>
        <authorList>
            <person name="Fu X."/>
            <person name="Meyer-Rochow V.B."/>
            <person name="Ballantyne L."/>
            <person name="Zhu X."/>
        </authorList>
    </citation>
    <scope>NUCLEOTIDE SEQUENCE [LARGE SCALE GENOMIC DNA]</scope>
    <source>
        <strain evidence="8">XCY_ONT2</strain>
    </source>
</reference>
<gene>
    <name evidence="8" type="ORF">RI129_005403</name>
</gene>
<name>A0AAN7VND0_9COLE</name>
<organism evidence="8 9">
    <name type="scientific">Pyrocoelia pectoralis</name>
    <dbReference type="NCBI Taxonomy" id="417401"/>
    <lineage>
        <taxon>Eukaryota</taxon>
        <taxon>Metazoa</taxon>
        <taxon>Ecdysozoa</taxon>
        <taxon>Arthropoda</taxon>
        <taxon>Hexapoda</taxon>
        <taxon>Insecta</taxon>
        <taxon>Pterygota</taxon>
        <taxon>Neoptera</taxon>
        <taxon>Endopterygota</taxon>
        <taxon>Coleoptera</taxon>
        <taxon>Polyphaga</taxon>
        <taxon>Elateriformia</taxon>
        <taxon>Elateroidea</taxon>
        <taxon>Lampyridae</taxon>
        <taxon>Lampyrinae</taxon>
        <taxon>Pyrocoelia</taxon>
    </lineage>
</organism>
<feature type="transmembrane region" description="Helical" evidence="6">
    <location>
        <begin position="78"/>
        <end position="100"/>
    </location>
</feature>
<keyword evidence="2 5" id="KW-0812">Transmembrane</keyword>
<comment type="subcellular location">
    <subcellularLocation>
        <location evidence="1">Membrane</location>
        <topology evidence="1">Multi-pass membrane protein</topology>
    </subcellularLocation>
</comment>
<evidence type="ECO:0000256" key="2">
    <source>
        <dbReference type="ARBA" id="ARBA00022692"/>
    </source>
</evidence>
<dbReference type="PANTHER" id="PTHR22776">
    <property type="entry name" value="MARVEL-CONTAINING POTENTIAL LIPID RAFT-ASSOCIATED PROTEIN"/>
    <property type="match status" value="1"/>
</dbReference>
<evidence type="ECO:0000256" key="3">
    <source>
        <dbReference type="ARBA" id="ARBA00022989"/>
    </source>
</evidence>
<evidence type="ECO:0000256" key="1">
    <source>
        <dbReference type="ARBA" id="ARBA00004141"/>
    </source>
</evidence>
<evidence type="ECO:0000259" key="7">
    <source>
        <dbReference type="PROSITE" id="PS51225"/>
    </source>
</evidence>
<accession>A0AAN7VND0</accession>
<keyword evidence="4 5" id="KW-0472">Membrane</keyword>
<comment type="caution">
    <text evidence="8">The sequence shown here is derived from an EMBL/GenBank/DDBJ whole genome shotgun (WGS) entry which is preliminary data.</text>
</comment>
<evidence type="ECO:0000256" key="6">
    <source>
        <dbReference type="SAM" id="Phobius"/>
    </source>
</evidence>
<keyword evidence="3 6" id="KW-1133">Transmembrane helix</keyword>
<evidence type="ECO:0000313" key="9">
    <source>
        <dbReference type="Proteomes" id="UP001329430"/>
    </source>
</evidence>
<keyword evidence="9" id="KW-1185">Reference proteome</keyword>
<dbReference type="PANTHER" id="PTHR22776:SF15">
    <property type="entry name" value="CKLF-LIKE MARVEL TRANSMEMBRANE DOMAIN-CONTAINING PROTEIN 2"/>
    <property type="match status" value="1"/>
</dbReference>
<protein>
    <recommendedName>
        <fullName evidence="7">MARVEL domain-containing protein</fullName>
    </recommendedName>
</protein>
<evidence type="ECO:0000256" key="4">
    <source>
        <dbReference type="ARBA" id="ARBA00023136"/>
    </source>
</evidence>
<dbReference type="PROSITE" id="PS51225">
    <property type="entry name" value="MARVEL"/>
    <property type="match status" value="1"/>
</dbReference>
<dbReference type="GO" id="GO:0016020">
    <property type="term" value="C:membrane"/>
    <property type="evidence" value="ECO:0007669"/>
    <property type="project" value="UniProtKB-SubCell"/>
</dbReference>
<proteinExistence type="predicted"/>
<dbReference type="InterPro" id="IPR008253">
    <property type="entry name" value="Marvel"/>
</dbReference>
<evidence type="ECO:0000313" key="8">
    <source>
        <dbReference type="EMBL" id="KAK5646939.1"/>
    </source>
</evidence>
<feature type="domain" description="MARVEL" evidence="7">
    <location>
        <begin position="12"/>
        <end position="133"/>
    </location>
</feature>
<feature type="transmembrane region" description="Helical" evidence="6">
    <location>
        <begin position="46"/>
        <end position="66"/>
    </location>
</feature>